<proteinExistence type="predicted"/>
<keyword evidence="7" id="KW-1185">Reference proteome</keyword>
<protein>
    <submittedName>
        <fullName evidence="6">TetR family transcriptional regulator</fullName>
    </submittedName>
</protein>
<reference evidence="6" key="1">
    <citation type="journal article" date="2014" name="Int. J. Syst. Evol. Microbiol.">
        <title>Complete genome sequence of Corynebacterium casei LMG S-19264T (=DSM 44701T), isolated from a smear-ripened cheese.</title>
        <authorList>
            <consortium name="US DOE Joint Genome Institute (JGI-PGF)"/>
            <person name="Walter F."/>
            <person name="Albersmeier A."/>
            <person name="Kalinowski J."/>
            <person name="Ruckert C."/>
        </authorList>
    </citation>
    <scope>NUCLEOTIDE SEQUENCE</scope>
    <source>
        <strain evidence="6">CGMCC 1.12827</strain>
    </source>
</reference>
<dbReference type="Pfam" id="PF00440">
    <property type="entry name" value="TetR_N"/>
    <property type="match status" value="1"/>
</dbReference>
<dbReference type="EMBL" id="BMGC01000038">
    <property type="protein sequence ID" value="GGB44268.1"/>
    <property type="molecule type" value="Genomic_DNA"/>
</dbReference>
<feature type="DNA-binding region" description="H-T-H motif" evidence="4">
    <location>
        <begin position="44"/>
        <end position="63"/>
    </location>
</feature>
<dbReference type="InterPro" id="IPR050109">
    <property type="entry name" value="HTH-type_TetR-like_transc_reg"/>
</dbReference>
<gene>
    <name evidence="6" type="ORF">GCM10011489_34700</name>
</gene>
<evidence type="ECO:0000313" key="7">
    <source>
        <dbReference type="Proteomes" id="UP000621454"/>
    </source>
</evidence>
<dbReference type="InterPro" id="IPR036271">
    <property type="entry name" value="Tet_transcr_reg_TetR-rel_C_sf"/>
</dbReference>
<dbReference type="GO" id="GO:0000976">
    <property type="term" value="F:transcription cis-regulatory region binding"/>
    <property type="evidence" value="ECO:0007669"/>
    <property type="project" value="TreeGrafter"/>
</dbReference>
<dbReference type="AlphaFoldDB" id="A0A916X0P4"/>
<evidence type="ECO:0000259" key="5">
    <source>
        <dbReference type="PROSITE" id="PS50977"/>
    </source>
</evidence>
<evidence type="ECO:0000256" key="3">
    <source>
        <dbReference type="ARBA" id="ARBA00023163"/>
    </source>
</evidence>
<organism evidence="6 7">
    <name type="scientific">Gordonia jinhuaensis</name>
    <dbReference type="NCBI Taxonomy" id="1517702"/>
    <lineage>
        <taxon>Bacteria</taxon>
        <taxon>Bacillati</taxon>
        <taxon>Actinomycetota</taxon>
        <taxon>Actinomycetes</taxon>
        <taxon>Mycobacteriales</taxon>
        <taxon>Gordoniaceae</taxon>
        <taxon>Gordonia</taxon>
    </lineage>
</organism>
<feature type="domain" description="HTH tetR-type" evidence="5">
    <location>
        <begin position="22"/>
        <end position="81"/>
    </location>
</feature>
<reference evidence="6" key="2">
    <citation type="submission" date="2020-09" db="EMBL/GenBank/DDBJ databases">
        <authorList>
            <person name="Sun Q."/>
            <person name="Zhou Y."/>
        </authorList>
    </citation>
    <scope>NUCLEOTIDE SEQUENCE</scope>
    <source>
        <strain evidence="6">CGMCC 1.12827</strain>
    </source>
</reference>
<dbReference type="PRINTS" id="PR00455">
    <property type="entry name" value="HTHTETR"/>
</dbReference>
<evidence type="ECO:0000256" key="2">
    <source>
        <dbReference type="ARBA" id="ARBA00023125"/>
    </source>
</evidence>
<keyword evidence="3" id="KW-0804">Transcription</keyword>
<evidence type="ECO:0000313" key="6">
    <source>
        <dbReference type="EMBL" id="GGB44268.1"/>
    </source>
</evidence>
<dbReference type="SUPFAM" id="SSF48498">
    <property type="entry name" value="Tetracyclin repressor-like, C-terminal domain"/>
    <property type="match status" value="1"/>
</dbReference>
<keyword evidence="2 4" id="KW-0238">DNA-binding</keyword>
<comment type="caution">
    <text evidence="6">The sequence shown here is derived from an EMBL/GenBank/DDBJ whole genome shotgun (WGS) entry which is preliminary data.</text>
</comment>
<dbReference type="Proteomes" id="UP000621454">
    <property type="component" value="Unassembled WGS sequence"/>
</dbReference>
<dbReference type="InterPro" id="IPR009057">
    <property type="entry name" value="Homeodomain-like_sf"/>
</dbReference>
<accession>A0A916X0P4</accession>
<name>A0A916X0P4_9ACTN</name>
<dbReference type="Gene3D" id="1.10.357.10">
    <property type="entry name" value="Tetracycline Repressor, domain 2"/>
    <property type="match status" value="1"/>
</dbReference>
<evidence type="ECO:0000256" key="1">
    <source>
        <dbReference type="ARBA" id="ARBA00023015"/>
    </source>
</evidence>
<dbReference type="PROSITE" id="PS50977">
    <property type="entry name" value="HTH_TETR_2"/>
    <property type="match status" value="1"/>
</dbReference>
<dbReference type="RefSeq" id="WP_188588176.1">
    <property type="nucleotide sequence ID" value="NZ_BMGC01000038.1"/>
</dbReference>
<dbReference type="GO" id="GO:0003700">
    <property type="term" value="F:DNA-binding transcription factor activity"/>
    <property type="evidence" value="ECO:0007669"/>
    <property type="project" value="TreeGrafter"/>
</dbReference>
<keyword evidence="1" id="KW-0805">Transcription regulation</keyword>
<dbReference type="PANTHER" id="PTHR30055">
    <property type="entry name" value="HTH-TYPE TRANSCRIPTIONAL REGULATOR RUTR"/>
    <property type="match status" value="1"/>
</dbReference>
<dbReference type="SUPFAM" id="SSF46689">
    <property type="entry name" value="Homeodomain-like"/>
    <property type="match status" value="1"/>
</dbReference>
<dbReference type="PANTHER" id="PTHR30055:SF234">
    <property type="entry name" value="HTH-TYPE TRANSCRIPTIONAL REGULATOR BETI"/>
    <property type="match status" value="1"/>
</dbReference>
<dbReference type="InterPro" id="IPR001647">
    <property type="entry name" value="HTH_TetR"/>
</dbReference>
<sequence>MTVSDSGLHAVEHVRRPRRDALENAERVLAAAVATMVREGRAVPMSAIADAAGVGVATLYRRFPTREALLDALTERSFRIVAELAGTAAAADGPAIAALVDYYDNVIDHRDQLILPLHGGPSELGDESRRLQAEIRDSVGSVLDRGRRDWTIRADVTAADLIAFGALLVQPLSGGDSWSDALRRQRDIYIAGLRPSAPVLGKAG</sequence>
<evidence type="ECO:0000256" key="4">
    <source>
        <dbReference type="PROSITE-ProRule" id="PRU00335"/>
    </source>
</evidence>